<dbReference type="EMBL" id="CP002480">
    <property type="protein sequence ID" value="ADW70702.1"/>
    <property type="molecule type" value="Genomic_DNA"/>
</dbReference>
<dbReference type="InterPro" id="IPR029058">
    <property type="entry name" value="AB_hydrolase_fold"/>
</dbReference>
<dbReference type="InterPro" id="IPR050266">
    <property type="entry name" value="AB_hydrolase_sf"/>
</dbReference>
<dbReference type="Pfam" id="PF13618">
    <property type="entry name" value="Gluconate_2-dh3"/>
    <property type="match status" value="1"/>
</dbReference>
<dbReference type="AlphaFoldDB" id="E8WVU3"/>
<dbReference type="HOGENOM" id="CLU_047810_0_0_0"/>
<dbReference type="eggNOG" id="COG2267">
    <property type="taxonomic scope" value="Bacteria"/>
</dbReference>
<dbReference type="PANTHER" id="PTHR43798">
    <property type="entry name" value="MONOACYLGLYCEROL LIPASE"/>
    <property type="match status" value="1"/>
</dbReference>
<dbReference type="PRINTS" id="PR00111">
    <property type="entry name" value="ABHYDROLASE"/>
</dbReference>
<dbReference type="PaxDb" id="1198114-AciX9_3701"/>
<dbReference type="InterPro" id="IPR027056">
    <property type="entry name" value="Gluconate_2DH_su3"/>
</dbReference>
<sequence>MLKAKIKGTGTPGDVALVLMHFLGGSTREWDEVVGLLGDGFRTVAVDLPGFGEAAGEPGYSVAEMADAVEELIARLELGRYVLVGHSMSGKVSAVLARRAAETAHGRLAGLILVAPSPPSPEPMTDDKRAGMLESLGAAKDGDEARAKVYIGRNEERDIPPAVLARTVDEVLKMNRAAWVAWLESGSREDWGERVGVLDLPALVVAGEKDASLGEDSQRKFTLRHFSRAELKVVEGCSHLVPLERPTELAEMMRAFVAELGRVPVPAEYLEFIASERVSPRTRAVLEARMAGPEPTDMLTPEQMVTLRAMLARIVPQKGEGIDLAGYVAASLAKGKGDGWRYAVLPEDAKAYRDGLDSLRARGFDEMSDEDQDAALRALEEKKGSAEACWFEEVRGDATTAYISHPATLARIGHSGIGVGGANTQNKGFVAIGIGDVEAWEPKELVKA</sequence>
<name>E8WVU3_GRATM</name>
<dbReference type="Proteomes" id="UP000000343">
    <property type="component" value="Chromosome"/>
</dbReference>
<dbReference type="OrthoDB" id="9775557at2"/>
<feature type="domain" description="AB hydrolase-1" evidence="2">
    <location>
        <begin position="17"/>
        <end position="251"/>
    </location>
</feature>
<organism evidence="4">
    <name type="scientific">Granulicella tundricola (strain ATCC BAA-1859 / DSM 23138 / MP5ACTX9)</name>
    <dbReference type="NCBI Taxonomy" id="1198114"/>
    <lineage>
        <taxon>Bacteria</taxon>
        <taxon>Pseudomonadati</taxon>
        <taxon>Acidobacteriota</taxon>
        <taxon>Terriglobia</taxon>
        <taxon>Terriglobales</taxon>
        <taxon>Acidobacteriaceae</taxon>
        <taxon>Granulicella</taxon>
    </lineage>
</organism>
<accession>E8WVU3</accession>
<dbReference type="InterPro" id="IPR000073">
    <property type="entry name" value="AB_hydrolase_1"/>
</dbReference>
<dbReference type="KEGG" id="acm:AciX9_3701"/>
<dbReference type="PANTHER" id="PTHR43798:SF31">
    <property type="entry name" value="AB HYDROLASE SUPERFAMILY PROTEIN YCLE"/>
    <property type="match status" value="1"/>
</dbReference>
<dbReference type="InterPro" id="IPR000639">
    <property type="entry name" value="Epox_hydrolase-like"/>
</dbReference>
<dbReference type="GO" id="GO:0016787">
    <property type="term" value="F:hydrolase activity"/>
    <property type="evidence" value="ECO:0007669"/>
    <property type="project" value="UniProtKB-KW"/>
</dbReference>
<evidence type="ECO:0000256" key="1">
    <source>
        <dbReference type="ARBA" id="ARBA00022801"/>
    </source>
</evidence>
<dbReference type="PRINTS" id="PR00412">
    <property type="entry name" value="EPOXHYDRLASE"/>
</dbReference>
<protein>
    <submittedName>
        <fullName evidence="3">Alpha/beta hydrolase fold protein</fullName>
    </submittedName>
</protein>
<evidence type="ECO:0000259" key="2">
    <source>
        <dbReference type="Pfam" id="PF12697"/>
    </source>
</evidence>
<dbReference type="STRING" id="1198114.AciX9_3701"/>
<dbReference type="GO" id="GO:0016020">
    <property type="term" value="C:membrane"/>
    <property type="evidence" value="ECO:0007669"/>
    <property type="project" value="TreeGrafter"/>
</dbReference>
<dbReference type="Gene3D" id="3.40.50.1820">
    <property type="entry name" value="alpha/beta hydrolase"/>
    <property type="match status" value="1"/>
</dbReference>
<evidence type="ECO:0000313" key="3">
    <source>
        <dbReference type="EMBL" id="ADW70702.1"/>
    </source>
</evidence>
<keyword evidence="4" id="KW-1185">Reference proteome</keyword>
<dbReference type="SUPFAM" id="SSF53474">
    <property type="entry name" value="alpha/beta-Hydrolases"/>
    <property type="match status" value="1"/>
</dbReference>
<gene>
    <name evidence="3" type="ordered locus">AciX9_3701</name>
</gene>
<dbReference type="RefSeq" id="WP_013582011.1">
    <property type="nucleotide sequence ID" value="NC_015064.1"/>
</dbReference>
<reference evidence="4" key="1">
    <citation type="submission" date="2011-01" db="EMBL/GenBank/DDBJ databases">
        <title>Complete sequence of chromosome of Acidobacterium sp. MP5ACTX9.</title>
        <authorList>
            <consortium name="US DOE Joint Genome Institute"/>
            <person name="Lucas S."/>
            <person name="Copeland A."/>
            <person name="Lapidus A."/>
            <person name="Cheng J.-F."/>
            <person name="Goodwin L."/>
            <person name="Pitluck S."/>
            <person name="Teshima H."/>
            <person name="Detter J.C."/>
            <person name="Han C."/>
            <person name="Tapia R."/>
            <person name="Land M."/>
            <person name="Hauser L."/>
            <person name="Kyrpides N."/>
            <person name="Ivanova N."/>
            <person name="Ovchinnikova G."/>
            <person name="Pagani I."/>
            <person name="Rawat S.R."/>
            <person name="Mannisto M."/>
            <person name="Haggblom M.M."/>
            <person name="Woyke T."/>
        </authorList>
    </citation>
    <scope>NUCLEOTIDE SEQUENCE [LARGE SCALE GENOMIC DNA]</scope>
    <source>
        <strain evidence="4">MP5ACTX9</strain>
    </source>
</reference>
<keyword evidence="1 3" id="KW-0378">Hydrolase</keyword>
<proteinExistence type="predicted"/>
<evidence type="ECO:0000313" key="4">
    <source>
        <dbReference type="Proteomes" id="UP000000343"/>
    </source>
</evidence>
<dbReference type="Pfam" id="PF12697">
    <property type="entry name" value="Abhydrolase_6"/>
    <property type="match status" value="1"/>
</dbReference>